<reference evidence="4" key="1">
    <citation type="submission" date="2020-08" db="EMBL/GenBank/DDBJ databases">
        <title>Genome public.</title>
        <authorList>
            <person name="Liu C."/>
            <person name="Sun Q."/>
        </authorList>
    </citation>
    <scope>NUCLEOTIDE SEQUENCE</scope>
    <source>
        <strain evidence="4">NSJ-52</strain>
    </source>
</reference>
<keyword evidence="1" id="KW-0808">Transferase</keyword>
<evidence type="ECO:0000259" key="3">
    <source>
        <dbReference type="PROSITE" id="PS51186"/>
    </source>
</evidence>
<organism evidence="4 5">
    <name type="scientific">Lawsonibacter faecis</name>
    <dbReference type="NCBI Taxonomy" id="2763052"/>
    <lineage>
        <taxon>Bacteria</taxon>
        <taxon>Bacillati</taxon>
        <taxon>Bacillota</taxon>
        <taxon>Clostridia</taxon>
        <taxon>Eubacteriales</taxon>
        <taxon>Oscillospiraceae</taxon>
        <taxon>Lawsonibacter</taxon>
    </lineage>
</organism>
<dbReference type="SUPFAM" id="SSF55729">
    <property type="entry name" value="Acyl-CoA N-acyltransferases (Nat)"/>
    <property type="match status" value="1"/>
</dbReference>
<dbReference type="InterPro" id="IPR000182">
    <property type="entry name" value="GNAT_dom"/>
</dbReference>
<name>A0A8J6J3Q3_9FIRM</name>
<comment type="caution">
    <text evidence="4">The sequence shown here is derived from an EMBL/GenBank/DDBJ whole genome shotgun (WGS) entry which is preliminary data.</text>
</comment>
<evidence type="ECO:0000256" key="1">
    <source>
        <dbReference type="ARBA" id="ARBA00022679"/>
    </source>
</evidence>
<protein>
    <submittedName>
        <fullName evidence="4">GNAT family N-acetyltransferase</fullName>
    </submittedName>
</protein>
<sequence>MTIRLAAEEDMDAVWALVSRAVAHMNALGNPQWGEDYPLRIDFEEDRARGELYLAVDDDGTILGCVCLNGRESPEYAPLPWRDAGPALMLHRLAVDPKAQRRGVGRALFAYYEDKARREGCTSLRLDTYGQNDRMRSLIESRGFEQVGMVHFDRVGRPLGFPCFEKVL</sequence>
<evidence type="ECO:0000313" key="5">
    <source>
        <dbReference type="Proteomes" id="UP000607645"/>
    </source>
</evidence>
<proteinExistence type="predicted"/>
<keyword evidence="2" id="KW-0012">Acyltransferase</keyword>
<dbReference type="GO" id="GO:0016747">
    <property type="term" value="F:acyltransferase activity, transferring groups other than amino-acyl groups"/>
    <property type="evidence" value="ECO:0007669"/>
    <property type="project" value="InterPro"/>
</dbReference>
<dbReference type="RefSeq" id="WP_186918249.1">
    <property type="nucleotide sequence ID" value="NZ_JACOPQ010000001.1"/>
</dbReference>
<dbReference type="Pfam" id="PF00583">
    <property type="entry name" value="Acetyltransf_1"/>
    <property type="match status" value="1"/>
</dbReference>
<dbReference type="Proteomes" id="UP000607645">
    <property type="component" value="Unassembled WGS sequence"/>
</dbReference>
<evidence type="ECO:0000313" key="4">
    <source>
        <dbReference type="EMBL" id="MBC5735652.1"/>
    </source>
</evidence>
<dbReference type="AlphaFoldDB" id="A0A8J6J3Q3"/>
<feature type="domain" description="N-acetyltransferase" evidence="3">
    <location>
        <begin position="1"/>
        <end position="168"/>
    </location>
</feature>
<dbReference type="Gene3D" id="3.40.630.30">
    <property type="match status" value="1"/>
</dbReference>
<keyword evidence="5" id="KW-1185">Reference proteome</keyword>
<evidence type="ECO:0000256" key="2">
    <source>
        <dbReference type="ARBA" id="ARBA00023315"/>
    </source>
</evidence>
<gene>
    <name evidence="4" type="ORF">H8S62_01335</name>
</gene>
<dbReference type="PANTHER" id="PTHR43877:SF2">
    <property type="entry name" value="AMINOALKYLPHOSPHONATE N-ACETYLTRANSFERASE-RELATED"/>
    <property type="match status" value="1"/>
</dbReference>
<dbReference type="PROSITE" id="PS51186">
    <property type="entry name" value="GNAT"/>
    <property type="match status" value="1"/>
</dbReference>
<dbReference type="InterPro" id="IPR050832">
    <property type="entry name" value="Bact_Acetyltransf"/>
</dbReference>
<dbReference type="EMBL" id="JACOPQ010000001">
    <property type="protein sequence ID" value="MBC5735652.1"/>
    <property type="molecule type" value="Genomic_DNA"/>
</dbReference>
<dbReference type="PANTHER" id="PTHR43877">
    <property type="entry name" value="AMINOALKYLPHOSPHONATE N-ACETYLTRANSFERASE-RELATED-RELATED"/>
    <property type="match status" value="1"/>
</dbReference>
<dbReference type="InterPro" id="IPR016181">
    <property type="entry name" value="Acyl_CoA_acyltransferase"/>
</dbReference>
<dbReference type="CDD" id="cd04301">
    <property type="entry name" value="NAT_SF"/>
    <property type="match status" value="1"/>
</dbReference>
<accession>A0A8J6J3Q3</accession>